<dbReference type="InterPro" id="IPR036188">
    <property type="entry name" value="FAD/NAD-bd_sf"/>
</dbReference>
<evidence type="ECO:0000256" key="3">
    <source>
        <dbReference type="ARBA" id="ARBA00005349"/>
    </source>
</evidence>
<dbReference type="InterPro" id="IPR051205">
    <property type="entry name" value="UbiH/COQ6_monooxygenase"/>
</dbReference>
<dbReference type="InterPro" id="IPR010971">
    <property type="entry name" value="UbiH/COQ6"/>
</dbReference>
<evidence type="ECO:0000256" key="4">
    <source>
        <dbReference type="ARBA" id="ARBA00022630"/>
    </source>
</evidence>
<evidence type="ECO:0000256" key="2">
    <source>
        <dbReference type="ARBA" id="ARBA00004749"/>
    </source>
</evidence>
<dbReference type="Pfam" id="PF01494">
    <property type="entry name" value="FAD_binding_3"/>
    <property type="match status" value="1"/>
</dbReference>
<accession>A0A4P7XKV1</accession>
<feature type="domain" description="FAD-binding" evidence="8">
    <location>
        <begin position="10"/>
        <end position="338"/>
    </location>
</feature>
<keyword evidence="5" id="KW-0274">FAD</keyword>
<proteinExistence type="inferred from homology"/>
<dbReference type="InterPro" id="IPR011295">
    <property type="entry name" value="UbiH"/>
</dbReference>
<dbReference type="UniPathway" id="UPA00232"/>
<keyword evidence="6" id="KW-0560">Oxidoreductase</keyword>
<comment type="similarity">
    <text evidence="3">Belongs to the UbiH/COQ6 family.</text>
</comment>
<dbReference type="NCBIfam" id="TIGR01988">
    <property type="entry name" value="Ubi-OHases"/>
    <property type="match status" value="1"/>
</dbReference>
<protein>
    <submittedName>
        <fullName evidence="9">2-octaprenyl-6-methoxyphenyl hydroxylase</fullName>
    </submittedName>
</protein>
<dbReference type="KEGG" id="hmi:soil367_14095"/>
<dbReference type="NCBIfam" id="TIGR01984">
    <property type="entry name" value="UbiH"/>
    <property type="match status" value="1"/>
</dbReference>
<name>A0A4P7XKV1_9ALTE</name>
<dbReference type="Proteomes" id="UP000298049">
    <property type="component" value="Chromosome"/>
</dbReference>
<evidence type="ECO:0000256" key="6">
    <source>
        <dbReference type="ARBA" id="ARBA00023002"/>
    </source>
</evidence>
<dbReference type="GO" id="GO:0006744">
    <property type="term" value="P:ubiquinone biosynthetic process"/>
    <property type="evidence" value="ECO:0007669"/>
    <property type="project" value="UniProtKB-UniPathway"/>
</dbReference>
<reference evidence="9 10" key="1">
    <citation type="submission" date="2018-07" db="EMBL/GenBank/DDBJ databases">
        <title>Marsedoiliclastica nanhaica gen. nov. sp. nov., a novel marine hydrocarbonoclastic bacterium isolated from an in-situ enriched hydrocarbon-degrading consortium in deep-sea sediment.</title>
        <authorList>
            <person name="Dong C."/>
            <person name="Ma T."/>
            <person name="Liu R."/>
            <person name="Shao Z."/>
        </authorList>
    </citation>
    <scope>NUCLEOTIDE SEQUENCE [LARGE SCALE GENOMIC DNA]</scope>
    <source>
        <strain evidence="10">soil36-7</strain>
    </source>
</reference>
<dbReference type="PRINTS" id="PR00420">
    <property type="entry name" value="RNGMNOXGNASE"/>
</dbReference>
<dbReference type="PANTHER" id="PTHR43876:SF8">
    <property type="entry name" value="2-OCTAPRENYL-6-METHOXYPHENOL HYDROXYLASE"/>
    <property type="match status" value="1"/>
</dbReference>
<dbReference type="PANTHER" id="PTHR43876">
    <property type="entry name" value="UBIQUINONE BIOSYNTHESIS MONOOXYGENASE COQ6, MITOCHONDRIAL"/>
    <property type="match status" value="1"/>
</dbReference>
<evidence type="ECO:0000256" key="1">
    <source>
        <dbReference type="ARBA" id="ARBA00001974"/>
    </source>
</evidence>
<dbReference type="OrthoDB" id="9769565at2"/>
<keyword evidence="7" id="KW-0503">Monooxygenase</keyword>
<evidence type="ECO:0000256" key="7">
    <source>
        <dbReference type="ARBA" id="ARBA00023033"/>
    </source>
</evidence>
<comment type="cofactor">
    <cofactor evidence="1">
        <name>FAD</name>
        <dbReference type="ChEBI" id="CHEBI:57692"/>
    </cofactor>
</comment>
<dbReference type="NCBIfam" id="NF004356">
    <property type="entry name" value="PRK05732.1"/>
    <property type="match status" value="1"/>
</dbReference>
<evidence type="ECO:0000259" key="8">
    <source>
        <dbReference type="Pfam" id="PF01494"/>
    </source>
</evidence>
<dbReference type="GO" id="GO:0071949">
    <property type="term" value="F:FAD binding"/>
    <property type="evidence" value="ECO:0007669"/>
    <property type="project" value="InterPro"/>
</dbReference>
<dbReference type="GO" id="GO:0008681">
    <property type="term" value="F:2-octaprenyl-6-methoxyphenol hydroxylase activity"/>
    <property type="evidence" value="ECO:0007669"/>
    <property type="project" value="InterPro"/>
</dbReference>
<keyword evidence="4" id="KW-0285">Flavoprotein</keyword>
<dbReference type="EMBL" id="CP031093">
    <property type="protein sequence ID" value="QCF26972.1"/>
    <property type="molecule type" value="Genomic_DNA"/>
</dbReference>
<organism evidence="9 10">
    <name type="scientific">Hydrocarboniclastica marina</name>
    <dbReference type="NCBI Taxonomy" id="2259620"/>
    <lineage>
        <taxon>Bacteria</taxon>
        <taxon>Pseudomonadati</taxon>
        <taxon>Pseudomonadota</taxon>
        <taxon>Gammaproteobacteria</taxon>
        <taxon>Alteromonadales</taxon>
        <taxon>Alteromonadaceae</taxon>
        <taxon>Hydrocarboniclastica</taxon>
    </lineage>
</organism>
<keyword evidence="10" id="KW-1185">Reference proteome</keyword>
<gene>
    <name evidence="9" type="ORF">soil367_14095</name>
</gene>
<evidence type="ECO:0000313" key="9">
    <source>
        <dbReference type="EMBL" id="QCF26972.1"/>
    </source>
</evidence>
<dbReference type="InterPro" id="IPR002938">
    <property type="entry name" value="FAD-bd"/>
</dbReference>
<dbReference type="RefSeq" id="WP_136549680.1">
    <property type="nucleotide sequence ID" value="NZ_CP031093.1"/>
</dbReference>
<sequence>MTAITRNQLDYDVTIAGGGMAGATLALALARQSPQLRIGVVEPFAAGAGGETPLASYQPSYDARATAMSWGTRQCYERIGVWAALAPKATPIKRIHVSEQQRFGSSRMDAAEHEQPALGYVVDNAWTGLNLQAALQAEAAIDWLCPARVAAVETTGECAKLTLEGSGAAFGGDKATLTTGLLVVADGGRSPLREALGFQVEHRAYEQTALIANVSAARPHQFEAFERFTCSGPIALLPQGDPAHSEGRCGLVWTMPPQEAERMRGLDKASFLAALQQAFGWRLGRFVDVGQRFCYPLVLERVRQPLRPHIVLVGNAAHTLHPVAGQGFNLAIRGLMRLSGEVTRAFEAGECPGDLAVLERYWTGQQEDVNGLVAASGALVSLFSGTQPSPIELGRNLGLVALELVPPARRWFTRQAMGLGRGTSVESVQ</sequence>
<dbReference type="AlphaFoldDB" id="A0A4P7XKV1"/>
<dbReference type="SUPFAM" id="SSF51905">
    <property type="entry name" value="FAD/NAD(P)-binding domain"/>
    <property type="match status" value="1"/>
</dbReference>
<dbReference type="Gene3D" id="3.50.50.60">
    <property type="entry name" value="FAD/NAD(P)-binding domain"/>
    <property type="match status" value="2"/>
</dbReference>
<evidence type="ECO:0000256" key="5">
    <source>
        <dbReference type="ARBA" id="ARBA00022827"/>
    </source>
</evidence>
<evidence type="ECO:0000313" key="10">
    <source>
        <dbReference type="Proteomes" id="UP000298049"/>
    </source>
</evidence>
<comment type="pathway">
    <text evidence="2">Cofactor biosynthesis; ubiquinone biosynthesis.</text>
</comment>